<dbReference type="InterPro" id="IPR004220">
    <property type="entry name" value="5-COMe_2-OHmuconate_Isoase"/>
</dbReference>
<dbReference type="Proteomes" id="UP001059950">
    <property type="component" value="Chromosome"/>
</dbReference>
<gene>
    <name evidence="1" type="ORF">KDX31_04330</name>
</gene>
<protein>
    <submittedName>
        <fullName evidence="1">5-carboxymethyl-2-hydroxymuconate Delta-isomerase</fullName>
    </submittedName>
</protein>
<dbReference type="SUPFAM" id="SSF55331">
    <property type="entry name" value="Tautomerase/MIF"/>
    <property type="match status" value="1"/>
</dbReference>
<dbReference type="Pfam" id="PF02962">
    <property type="entry name" value="CHMI"/>
    <property type="match status" value="1"/>
</dbReference>
<dbReference type="CDD" id="cd00580">
    <property type="entry name" value="CHMI"/>
    <property type="match status" value="1"/>
</dbReference>
<proteinExistence type="predicted"/>
<dbReference type="InterPro" id="IPR014347">
    <property type="entry name" value="Tautomerase/MIF_sf"/>
</dbReference>
<name>A0ABY5GX90_9GAMM</name>
<sequence>MPHCIVEYSATLGSRLSPSELMQNVYASALKSGLFEGPDIKTRALAYDNCLTGAEPADFIHVTLRILSGRTDAQKQHLTSTVLTGLTDLNLTQVSLTVEVDDIHRHSYAKQLG</sequence>
<accession>A0ABY5GX90</accession>
<evidence type="ECO:0000313" key="2">
    <source>
        <dbReference type="Proteomes" id="UP001059950"/>
    </source>
</evidence>
<dbReference type="PANTHER" id="PTHR37950:SF1">
    <property type="entry name" value="4-HYDROXYPHENYLACETATE CATABOLISM PROTEIN"/>
    <property type="match status" value="1"/>
</dbReference>
<reference evidence="1" key="1">
    <citation type="submission" date="2021-04" db="EMBL/GenBank/DDBJ databases">
        <title>Oceanospirillales bacteria with DddD are important DMSP degraders in coastal seawater.</title>
        <authorList>
            <person name="Liu J."/>
        </authorList>
    </citation>
    <scope>NUCLEOTIDE SEQUENCE</scope>
    <source>
        <strain evidence="1">GY6</strain>
    </source>
</reference>
<dbReference type="Gene3D" id="3.30.429.10">
    <property type="entry name" value="Macrophage Migration Inhibitory Factor"/>
    <property type="match status" value="1"/>
</dbReference>
<keyword evidence="2" id="KW-1185">Reference proteome</keyword>
<organism evidence="1 2">
    <name type="scientific">Amphritea atlantica</name>
    <dbReference type="NCBI Taxonomy" id="355243"/>
    <lineage>
        <taxon>Bacteria</taxon>
        <taxon>Pseudomonadati</taxon>
        <taxon>Pseudomonadota</taxon>
        <taxon>Gammaproteobacteria</taxon>
        <taxon>Oceanospirillales</taxon>
        <taxon>Oceanospirillaceae</taxon>
        <taxon>Amphritea</taxon>
    </lineage>
</organism>
<evidence type="ECO:0000313" key="1">
    <source>
        <dbReference type="EMBL" id="UTW04252.1"/>
    </source>
</evidence>
<dbReference type="EMBL" id="CP073344">
    <property type="protein sequence ID" value="UTW04252.1"/>
    <property type="molecule type" value="Genomic_DNA"/>
</dbReference>
<dbReference type="PANTHER" id="PTHR37950">
    <property type="entry name" value="4-HYDROXYPHENYLACETATE CATABOLISM PROTEIN"/>
    <property type="match status" value="1"/>
</dbReference>